<evidence type="ECO:0000313" key="3">
    <source>
        <dbReference type="EMBL" id="GLY84505.1"/>
    </source>
</evidence>
<evidence type="ECO:0000313" key="5">
    <source>
        <dbReference type="Proteomes" id="UP001165135"/>
    </source>
</evidence>
<dbReference type="EMBL" id="BSTJ01000001">
    <property type="protein sequence ID" value="GLY73005.1"/>
    <property type="molecule type" value="Genomic_DNA"/>
</dbReference>
<reference evidence="3" key="2">
    <citation type="submission" date="2023-03" db="EMBL/GenBank/DDBJ databases">
        <title>Actinoallomurus iriomotensis NBRC 103684.</title>
        <authorList>
            <person name="Ichikawa N."/>
            <person name="Sato H."/>
            <person name="Tonouchi N."/>
        </authorList>
    </citation>
    <scope>NUCLEOTIDE SEQUENCE</scope>
    <source>
        <strain evidence="3">NBRC 103684</strain>
    </source>
</reference>
<dbReference type="AlphaFoldDB" id="A0A9W6RE57"/>
<evidence type="ECO:0000313" key="4">
    <source>
        <dbReference type="Proteomes" id="UP001165074"/>
    </source>
</evidence>
<dbReference type="Proteomes" id="UP001165074">
    <property type="component" value="Unassembled WGS sequence"/>
</dbReference>
<name>A0A9W6RE57_9ACTN</name>
<dbReference type="EMBL" id="BSTK01000003">
    <property type="protein sequence ID" value="GLY84505.1"/>
    <property type="molecule type" value="Genomic_DNA"/>
</dbReference>
<sequence>MFPVPDIVSTVLAKALVMLLQALLTRLFLQFMRSGLYRDLRAAGVPA</sequence>
<dbReference type="Proteomes" id="UP001165135">
    <property type="component" value="Unassembled WGS sequence"/>
</dbReference>
<protein>
    <submittedName>
        <fullName evidence="2">Uncharacterized protein</fullName>
    </submittedName>
</protein>
<evidence type="ECO:0000256" key="1">
    <source>
        <dbReference type="SAM" id="Phobius"/>
    </source>
</evidence>
<proteinExistence type="predicted"/>
<accession>A0A9W6RE57</accession>
<reference evidence="2" key="1">
    <citation type="submission" date="2023-03" db="EMBL/GenBank/DDBJ databases">
        <title>Actinoallomurus iriomotensis NBRC 103681.</title>
        <authorList>
            <person name="Ichikawa N."/>
            <person name="Sato H."/>
            <person name="Tonouchi N."/>
        </authorList>
    </citation>
    <scope>NUCLEOTIDE SEQUENCE</scope>
    <source>
        <strain evidence="2">NBRC 103681</strain>
    </source>
</reference>
<feature type="transmembrane region" description="Helical" evidence="1">
    <location>
        <begin position="12"/>
        <end position="29"/>
    </location>
</feature>
<gene>
    <name evidence="2" type="ORF">Airi01_012720</name>
    <name evidence="3" type="ORF">Airi02_024340</name>
</gene>
<keyword evidence="1" id="KW-1133">Transmembrane helix</keyword>
<organism evidence="2 5">
    <name type="scientific">Actinoallomurus iriomotensis</name>
    <dbReference type="NCBI Taxonomy" id="478107"/>
    <lineage>
        <taxon>Bacteria</taxon>
        <taxon>Bacillati</taxon>
        <taxon>Actinomycetota</taxon>
        <taxon>Actinomycetes</taxon>
        <taxon>Streptosporangiales</taxon>
        <taxon>Thermomonosporaceae</taxon>
        <taxon>Actinoallomurus</taxon>
    </lineage>
</organism>
<keyword evidence="4" id="KW-1185">Reference proteome</keyword>
<keyword evidence="1" id="KW-0812">Transmembrane</keyword>
<keyword evidence="1" id="KW-0472">Membrane</keyword>
<comment type="caution">
    <text evidence="2">The sequence shown here is derived from an EMBL/GenBank/DDBJ whole genome shotgun (WGS) entry which is preliminary data.</text>
</comment>
<evidence type="ECO:0000313" key="2">
    <source>
        <dbReference type="EMBL" id="GLY73005.1"/>
    </source>
</evidence>